<evidence type="ECO:0000313" key="2">
    <source>
        <dbReference type="Proteomes" id="UP000019593"/>
    </source>
</evidence>
<protein>
    <submittedName>
        <fullName evidence="1">Uncharacterized protein</fullName>
    </submittedName>
</protein>
<keyword evidence="2" id="KW-1185">Reference proteome</keyword>
<name>W8RWF8_9RHOB</name>
<accession>W8RWF8</accession>
<dbReference type="OrthoDB" id="7816979at2"/>
<dbReference type="EMBL" id="CP004372">
    <property type="protein sequence ID" value="AHM05524.1"/>
    <property type="molecule type" value="Genomic_DNA"/>
</dbReference>
<dbReference type="PATRIC" id="fig|1294273.3.peg.3222"/>
<evidence type="ECO:0000313" key="1">
    <source>
        <dbReference type="EMBL" id="AHM05524.1"/>
    </source>
</evidence>
<dbReference type="HOGENOM" id="CLU_955920_0_0_5"/>
<dbReference type="eggNOG" id="ENOG502Z7JV">
    <property type="taxonomic scope" value="Bacteria"/>
</dbReference>
<organism evidence="1 2">
    <name type="scientific">Roseicyclus elongatus DSM 19469</name>
    <dbReference type="NCBI Taxonomy" id="1294273"/>
    <lineage>
        <taxon>Bacteria</taxon>
        <taxon>Pseudomonadati</taxon>
        <taxon>Pseudomonadota</taxon>
        <taxon>Alphaproteobacteria</taxon>
        <taxon>Rhodobacterales</taxon>
        <taxon>Roseobacteraceae</taxon>
        <taxon>Roseicyclus</taxon>
    </lineage>
</organism>
<dbReference type="Proteomes" id="UP000019593">
    <property type="component" value="Chromosome"/>
</dbReference>
<dbReference type="STRING" id="1294273.roselon_03264"/>
<dbReference type="KEGG" id="red:roselon_03264"/>
<sequence length="291" mass="32656">MQVVFHLGAPCTDHDLLIQALIKNRNHLMSEGTAVPPPGRYRSVLRDTARALKGRAASAEVEEALLDAILDDFDVDRLVLSDPRFICINRLVIQGAQIWPMIDRQTAQLRAMFPSAEVEFFIGMRDPATHIPALFRASRFTDFGEFSENMQPHAVAWSEMLRRLRMAHPECPVTVWCNEDTPLLWGEILRELGGLSPNAPLEGADDLVETIMEPAGFARMQDYLAEHPPQTEAQRRRVVAAFLERYACEEAIQVELDLPGWSADYIDALSDAYDEDMAEVARIPGVTCLTP</sequence>
<dbReference type="RefSeq" id="WP_025313164.1">
    <property type="nucleotide sequence ID" value="NZ_CP004372.1"/>
</dbReference>
<dbReference type="AlphaFoldDB" id="W8RWF8"/>
<proteinExistence type="predicted"/>
<reference evidence="1 2" key="1">
    <citation type="submission" date="2013-03" db="EMBL/GenBank/DDBJ databases">
        <authorList>
            <person name="Fiebig A."/>
            <person name="Goeker M."/>
            <person name="Klenk H.-P.P."/>
        </authorList>
    </citation>
    <scope>NUCLEOTIDE SEQUENCE [LARGE SCALE GENOMIC DNA]</scope>
    <source>
        <strain evidence="2">DSM 19469</strain>
    </source>
</reference>
<gene>
    <name evidence="1" type="ORF">roselon_03264</name>
</gene>